<dbReference type="EMBL" id="FNRM01000001">
    <property type="protein sequence ID" value="SEA03647.1"/>
    <property type="molecule type" value="Genomic_DNA"/>
</dbReference>
<keyword evidence="1" id="KW-0812">Transmembrane</keyword>
<keyword evidence="1" id="KW-0472">Membrane</keyword>
<accession>A0A1H3XW06</accession>
<dbReference type="Proteomes" id="UP000198773">
    <property type="component" value="Unassembled WGS sequence"/>
</dbReference>
<name>A0A1H3XW06_ALKAM</name>
<evidence type="ECO:0008006" key="5">
    <source>
        <dbReference type="Google" id="ProtNLM"/>
    </source>
</evidence>
<reference evidence="3 4" key="1">
    <citation type="submission" date="2016-10" db="EMBL/GenBank/DDBJ databases">
        <authorList>
            <person name="de Groot N.N."/>
        </authorList>
    </citation>
    <scope>NUCLEOTIDE SEQUENCE [LARGE SCALE GENOMIC DNA]</scope>
    <source>
        <strain evidence="3 4">CGMCC 1.3430</strain>
    </source>
</reference>
<feature type="chain" id="PRO_5011575836" description="GlyGly-CTERM domain-containing protein" evidence="2">
    <location>
        <begin position="18"/>
        <end position="210"/>
    </location>
</feature>
<keyword evidence="2" id="KW-0732">Signal</keyword>
<feature type="transmembrane region" description="Helical" evidence="1">
    <location>
        <begin position="184"/>
        <end position="202"/>
    </location>
</feature>
<sequence>MKLLLSVLLFFSTVSLSAEQPISTTTEQRGSEQSEAMSDTSEWVSAQSYSTDVWFHRLELELSGDINNNGFYHQLYLKFDADTNRSSQPVWAEFSLQRPGRAEQLFHISSIFTLYRQSRNDWFAIDTTLEENYPTDYYDLIIRLYDANSGWLVAEISGYDELILADLPLEDYRRDQQVLTVVESYGGSLGVFALFGLSLLLWRQTITRCK</sequence>
<dbReference type="AlphaFoldDB" id="A0A1H3XW06"/>
<dbReference type="OrthoDB" id="6322244at2"/>
<keyword evidence="4" id="KW-1185">Reference proteome</keyword>
<gene>
    <name evidence="3" type="ORF">SAMN04488051_101427</name>
</gene>
<dbReference type="RefSeq" id="WP_091338724.1">
    <property type="nucleotide sequence ID" value="NZ_FNRM01000001.1"/>
</dbReference>
<evidence type="ECO:0000313" key="3">
    <source>
        <dbReference type="EMBL" id="SEA03647.1"/>
    </source>
</evidence>
<dbReference type="STRING" id="152573.SAMN04488051_101427"/>
<evidence type="ECO:0000313" key="4">
    <source>
        <dbReference type="Proteomes" id="UP000198773"/>
    </source>
</evidence>
<keyword evidence="1" id="KW-1133">Transmembrane helix</keyword>
<evidence type="ECO:0000256" key="1">
    <source>
        <dbReference type="SAM" id="Phobius"/>
    </source>
</evidence>
<proteinExistence type="predicted"/>
<organism evidence="3 4">
    <name type="scientific">Alkalimonas amylolytica</name>
    <dbReference type="NCBI Taxonomy" id="152573"/>
    <lineage>
        <taxon>Bacteria</taxon>
        <taxon>Pseudomonadati</taxon>
        <taxon>Pseudomonadota</taxon>
        <taxon>Gammaproteobacteria</taxon>
        <taxon>Alkalimonas</taxon>
    </lineage>
</organism>
<evidence type="ECO:0000256" key="2">
    <source>
        <dbReference type="SAM" id="SignalP"/>
    </source>
</evidence>
<feature type="signal peptide" evidence="2">
    <location>
        <begin position="1"/>
        <end position="17"/>
    </location>
</feature>
<dbReference type="NCBIfam" id="NF038116">
    <property type="entry name" value="Sden1266_dom"/>
    <property type="match status" value="1"/>
</dbReference>
<protein>
    <recommendedName>
        <fullName evidence="5">GlyGly-CTERM domain-containing protein</fullName>
    </recommendedName>
</protein>